<dbReference type="PANTHER" id="PTHR24220:SF86">
    <property type="entry name" value="ABC TRANSPORTER ABCH.1"/>
    <property type="match status" value="1"/>
</dbReference>
<evidence type="ECO:0000256" key="1">
    <source>
        <dbReference type="ARBA" id="ARBA00022741"/>
    </source>
</evidence>
<dbReference type="Pfam" id="PF00583">
    <property type="entry name" value="Acetyltransf_1"/>
    <property type="match status" value="1"/>
</dbReference>
<dbReference type="GO" id="GO:0005524">
    <property type="term" value="F:ATP binding"/>
    <property type="evidence" value="ECO:0007669"/>
    <property type="project" value="UniProtKB-KW"/>
</dbReference>
<evidence type="ECO:0000256" key="2">
    <source>
        <dbReference type="ARBA" id="ARBA00022840"/>
    </source>
</evidence>
<sequence>MTVFRIPVVYDDSSKPGRRELGLAGLRTGLTKVFDGVVRRSERVGEVAELMGLGLEDVRLPVYDEAEVEVEPGDVVYVTGESGGGKSLLIRHLAAEMAKHPDFAPVAASWNVKVRRDRPLIDLVGGDVYQGVETLSAAGLSDVFTWFRCFDELSDGQRMRFIFAKAVGSGAKTVVLDEFCSSLDRETAKATAYTLQRFARKRKTTLIAATAVNDLLEDLNPSLYIVKHFGPRLEVNRLDPKPKPCSLLNKVLVEEGSTEDWRLLSFLHYRSHRLGGVVRIFRAVLEGRVVGVVVYSNPYLKPAGFSRFFDTEWYLTQRFGNVLRIQRVVVHPSFRGIGVARKLLQMSMPRLDVAFVEILSSMEKLVPFTKGFMHRFVADTAPAKKARLEEFRSMFGIDLQKHGVAEVMGFIARRGMLGTLRKWLRLTRAEMLYYLLAPIAFEKQVRRKTRK</sequence>
<dbReference type="InterPro" id="IPR027417">
    <property type="entry name" value="P-loop_NTPase"/>
</dbReference>
<reference evidence="4" key="1">
    <citation type="journal article" date="2020" name="mSystems">
        <title>Genome- and Community-Level Interaction Insights into Carbon Utilization and Element Cycling Functions of Hydrothermarchaeota in Hydrothermal Sediment.</title>
        <authorList>
            <person name="Zhou Z."/>
            <person name="Liu Y."/>
            <person name="Xu W."/>
            <person name="Pan J."/>
            <person name="Luo Z.H."/>
            <person name="Li M."/>
        </authorList>
    </citation>
    <scope>NUCLEOTIDE SEQUENCE [LARGE SCALE GENOMIC DNA]</scope>
    <source>
        <strain evidence="4">SpSt-1056</strain>
    </source>
</reference>
<keyword evidence="1" id="KW-0547">Nucleotide-binding</keyword>
<dbReference type="InterPro" id="IPR016181">
    <property type="entry name" value="Acyl_CoA_acyltransferase"/>
</dbReference>
<dbReference type="InterPro" id="IPR003593">
    <property type="entry name" value="AAA+_ATPase"/>
</dbReference>
<evidence type="ECO:0000259" key="3">
    <source>
        <dbReference type="PROSITE" id="PS50893"/>
    </source>
</evidence>
<dbReference type="CDD" id="cd04301">
    <property type="entry name" value="NAT_SF"/>
    <property type="match status" value="1"/>
</dbReference>
<dbReference type="Gene3D" id="3.40.50.300">
    <property type="entry name" value="P-loop containing nucleotide triphosphate hydrolases"/>
    <property type="match status" value="1"/>
</dbReference>
<accession>A0A7C5QFJ2</accession>
<dbReference type="PROSITE" id="PS50893">
    <property type="entry name" value="ABC_TRANSPORTER_2"/>
    <property type="match status" value="1"/>
</dbReference>
<proteinExistence type="predicted"/>
<dbReference type="SMART" id="SM00382">
    <property type="entry name" value="AAA"/>
    <property type="match status" value="1"/>
</dbReference>
<evidence type="ECO:0000313" key="4">
    <source>
        <dbReference type="EMBL" id="HHK69212.1"/>
    </source>
</evidence>
<dbReference type="AlphaFoldDB" id="A0A7C5QFJ2"/>
<dbReference type="PANTHER" id="PTHR24220">
    <property type="entry name" value="IMPORT ATP-BINDING PROTEIN"/>
    <property type="match status" value="1"/>
</dbReference>
<gene>
    <name evidence="4" type="ORF">ENM11_08750</name>
</gene>
<dbReference type="EMBL" id="DRWN01000070">
    <property type="protein sequence ID" value="HHK69212.1"/>
    <property type="molecule type" value="Genomic_DNA"/>
</dbReference>
<keyword evidence="2" id="KW-0067">ATP-binding</keyword>
<organism evidence="4">
    <name type="scientific">Caldiarchaeum subterraneum</name>
    <dbReference type="NCBI Taxonomy" id="311458"/>
    <lineage>
        <taxon>Archaea</taxon>
        <taxon>Nitrososphaerota</taxon>
        <taxon>Candidatus Caldarchaeales</taxon>
        <taxon>Candidatus Caldarchaeaceae</taxon>
        <taxon>Candidatus Caldarchaeum</taxon>
    </lineage>
</organism>
<feature type="domain" description="ABC transporter" evidence="3">
    <location>
        <begin position="42"/>
        <end position="253"/>
    </location>
</feature>
<dbReference type="SUPFAM" id="SSF52540">
    <property type="entry name" value="P-loop containing nucleoside triphosphate hydrolases"/>
    <property type="match status" value="1"/>
</dbReference>
<dbReference type="InterPro" id="IPR000182">
    <property type="entry name" value="GNAT_dom"/>
</dbReference>
<dbReference type="Gene3D" id="3.40.630.30">
    <property type="match status" value="1"/>
</dbReference>
<dbReference type="GO" id="GO:0016747">
    <property type="term" value="F:acyltransferase activity, transferring groups other than amino-acyl groups"/>
    <property type="evidence" value="ECO:0007669"/>
    <property type="project" value="InterPro"/>
</dbReference>
<dbReference type="GO" id="GO:0016887">
    <property type="term" value="F:ATP hydrolysis activity"/>
    <property type="evidence" value="ECO:0007669"/>
    <property type="project" value="InterPro"/>
</dbReference>
<comment type="caution">
    <text evidence="4">The sequence shown here is derived from an EMBL/GenBank/DDBJ whole genome shotgun (WGS) entry which is preliminary data.</text>
</comment>
<name>A0A7C5QFJ2_CALS0</name>
<keyword evidence="4" id="KW-0808">Transferase</keyword>
<dbReference type="InterPro" id="IPR015854">
    <property type="entry name" value="ABC_transpr_LolD-like"/>
</dbReference>
<dbReference type="GO" id="GO:0022857">
    <property type="term" value="F:transmembrane transporter activity"/>
    <property type="evidence" value="ECO:0007669"/>
    <property type="project" value="TreeGrafter"/>
</dbReference>
<dbReference type="SUPFAM" id="SSF55729">
    <property type="entry name" value="Acyl-CoA N-acyltransferases (Nat)"/>
    <property type="match status" value="1"/>
</dbReference>
<dbReference type="InterPro" id="IPR003439">
    <property type="entry name" value="ABC_transporter-like_ATP-bd"/>
</dbReference>
<protein>
    <submittedName>
        <fullName evidence="4">GNAT family N-acetyltransferase</fullName>
    </submittedName>
</protein>
<dbReference type="GO" id="GO:0005886">
    <property type="term" value="C:plasma membrane"/>
    <property type="evidence" value="ECO:0007669"/>
    <property type="project" value="TreeGrafter"/>
</dbReference>
<dbReference type="CDD" id="cd00267">
    <property type="entry name" value="ABC_ATPase"/>
    <property type="match status" value="1"/>
</dbReference>